<feature type="domain" description="Aminotransferase class I/classII large" evidence="3">
    <location>
        <begin position="67"/>
        <end position="353"/>
    </location>
</feature>
<evidence type="ECO:0000313" key="5">
    <source>
        <dbReference type="Proteomes" id="UP000198836"/>
    </source>
</evidence>
<dbReference type="RefSeq" id="WP_244278797.1">
    <property type="nucleotide sequence ID" value="NZ_FOJM01000008.1"/>
</dbReference>
<dbReference type="AlphaFoldDB" id="A0A1I0TC41"/>
<dbReference type="Gene3D" id="3.90.1150.10">
    <property type="entry name" value="Aspartate Aminotransferase, domain 1"/>
    <property type="match status" value="1"/>
</dbReference>
<dbReference type="InterPro" id="IPR015421">
    <property type="entry name" value="PyrdxlP-dep_Trfase_major"/>
</dbReference>
<evidence type="ECO:0000256" key="2">
    <source>
        <dbReference type="ARBA" id="ARBA00022679"/>
    </source>
</evidence>
<dbReference type="PANTHER" id="PTHR13693">
    <property type="entry name" value="CLASS II AMINOTRANSFERASE/8-AMINO-7-OXONONANOATE SYNTHASE"/>
    <property type="match status" value="1"/>
</dbReference>
<evidence type="ECO:0000313" key="4">
    <source>
        <dbReference type="EMBL" id="SFA49321.1"/>
    </source>
</evidence>
<sequence>MTSLAETTIDMMLDFKSIKQPFSNTINIGNTSYLYFGGTAYLGIPQNQDFIDLYIEGIKKFGLNNGTSRTNNIQLGIYSKAEKVAAARFGAEAALITSSGYLAAQLTIKALSKLGKVIYAPSTHPALWLAENQTRNLMPFEAWKQETIDKINASEEKSWVLISNSMNNLMPEIYDFEFVKEIRNDRNIMLIVDDSHGIGVNNNGIGTIVNLPKQDNIENVVVASMAKALGIDAGIVLASNKVIDQLKHSNTFIGASPPGQAGLYAFLHASEIYSKALNKLKNNMLLFETALNHTWKHASGFPVYLSSEINSSEKLLQKQILISSFPYPNPGDAPLDRIVLSSWHEKEDIGKLVAAINF</sequence>
<dbReference type="STRING" id="332999.SAMN04488511_10849"/>
<dbReference type="GO" id="GO:0016740">
    <property type="term" value="F:transferase activity"/>
    <property type="evidence" value="ECO:0007669"/>
    <property type="project" value="UniProtKB-KW"/>
</dbReference>
<organism evidence="4 5">
    <name type="scientific">Pedobacter suwonensis</name>
    <dbReference type="NCBI Taxonomy" id="332999"/>
    <lineage>
        <taxon>Bacteria</taxon>
        <taxon>Pseudomonadati</taxon>
        <taxon>Bacteroidota</taxon>
        <taxon>Sphingobacteriia</taxon>
        <taxon>Sphingobacteriales</taxon>
        <taxon>Sphingobacteriaceae</taxon>
        <taxon>Pedobacter</taxon>
    </lineage>
</organism>
<comment type="cofactor">
    <cofactor evidence="1">
        <name>pyridoxal 5'-phosphate</name>
        <dbReference type="ChEBI" id="CHEBI:597326"/>
    </cofactor>
</comment>
<evidence type="ECO:0000256" key="1">
    <source>
        <dbReference type="ARBA" id="ARBA00001933"/>
    </source>
</evidence>
<protein>
    <submittedName>
        <fullName evidence="4">7-keto-8-aminopelargonate synthetase</fullName>
    </submittedName>
</protein>
<dbReference type="Proteomes" id="UP000198836">
    <property type="component" value="Unassembled WGS sequence"/>
</dbReference>
<dbReference type="InterPro" id="IPR015422">
    <property type="entry name" value="PyrdxlP-dep_Trfase_small"/>
</dbReference>
<dbReference type="SUPFAM" id="SSF53383">
    <property type="entry name" value="PLP-dependent transferases"/>
    <property type="match status" value="1"/>
</dbReference>
<evidence type="ECO:0000259" key="3">
    <source>
        <dbReference type="Pfam" id="PF00155"/>
    </source>
</evidence>
<dbReference type="InterPro" id="IPR015424">
    <property type="entry name" value="PyrdxlP-dep_Trfase"/>
</dbReference>
<name>A0A1I0TC41_9SPHI</name>
<proteinExistence type="predicted"/>
<reference evidence="5" key="1">
    <citation type="submission" date="2016-10" db="EMBL/GenBank/DDBJ databases">
        <authorList>
            <person name="Varghese N."/>
            <person name="Submissions S."/>
        </authorList>
    </citation>
    <scope>NUCLEOTIDE SEQUENCE [LARGE SCALE GENOMIC DNA]</scope>
    <source>
        <strain evidence="5">DSM 18130</strain>
    </source>
</reference>
<keyword evidence="2" id="KW-0808">Transferase</keyword>
<dbReference type="Gene3D" id="3.40.640.10">
    <property type="entry name" value="Type I PLP-dependent aspartate aminotransferase-like (Major domain)"/>
    <property type="match status" value="1"/>
</dbReference>
<dbReference type="GO" id="GO:0030170">
    <property type="term" value="F:pyridoxal phosphate binding"/>
    <property type="evidence" value="ECO:0007669"/>
    <property type="project" value="InterPro"/>
</dbReference>
<dbReference type="Pfam" id="PF00155">
    <property type="entry name" value="Aminotran_1_2"/>
    <property type="match status" value="1"/>
</dbReference>
<accession>A0A1I0TC41</accession>
<dbReference type="EMBL" id="FOJM01000008">
    <property type="protein sequence ID" value="SFA49321.1"/>
    <property type="molecule type" value="Genomic_DNA"/>
</dbReference>
<dbReference type="InterPro" id="IPR050087">
    <property type="entry name" value="AON_synthase_class-II"/>
</dbReference>
<keyword evidence="5" id="KW-1185">Reference proteome</keyword>
<gene>
    <name evidence="4" type="ORF">SAMN04488511_10849</name>
</gene>
<dbReference type="InterPro" id="IPR004839">
    <property type="entry name" value="Aminotransferase_I/II_large"/>
</dbReference>